<name>A0ABM3ZRT4_ZIZJJ</name>
<feature type="compositionally biased region" description="Polar residues" evidence="1">
    <location>
        <begin position="1"/>
        <end position="11"/>
    </location>
</feature>
<dbReference type="InterPro" id="IPR000477">
    <property type="entry name" value="RT_dom"/>
</dbReference>
<feature type="region of interest" description="Disordered" evidence="1">
    <location>
        <begin position="1"/>
        <end position="29"/>
    </location>
</feature>
<dbReference type="InterPro" id="IPR043502">
    <property type="entry name" value="DNA/RNA_pol_sf"/>
</dbReference>
<proteinExistence type="predicted"/>
<dbReference type="Gene3D" id="2.40.70.10">
    <property type="entry name" value="Acid Proteases"/>
    <property type="match status" value="1"/>
</dbReference>
<dbReference type="InterPro" id="IPR021109">
    <property type="entry name" value="Peptidase_aspartic_dom_sf"/>
</dbReference>
<dbReference type="Pfam" id="PF00078">
    <property type="entry name" value="RVT_1"/>
    <property type="match status" value="1"/>
</dbReference>
<dbReference type="CDD" id="cd01647">
    <property type="entry name" value="RT_LTR"/>
    <property type="match status" value="1"/>
</dbReference>
<sequence length="692" mass="79855">MGQTSGGSACTGQQLAAAARGRGQRGRPPIRHRVYAMTKQEAQTTPDFVTGTLSILGDDARVLIDLGATHSFISREYVARVRMTPIPLGCCLEIATPTGESLWPSQMLGGSLLCIEGQVMETDLILLDLQGLDVILGMDWLASHHPSVDRFCKEKGCKQYLAHIVDTRISEVRLEDVPMVKDSTDVFPDSRLCVDYRHLNKATIRNKYPLPRIDDLFDQLQGAKLFSKIDLRSRYHQLRIRESNIPKTAFKTRYGHYEFLVMSFGLTNAPAVFMDLMNQFFCLYLDRFIIIFIDDILVFSRSEIKHEMHLSLVLQTLRQHQLYAKFSKYEFWFSQVGFLEHVVSADGIYVDPQKVEAVSNWEQPTMVTEVRSFLGLAGYYRRFIEEFSKIAGPLHHLTRKGVKFEWTDRCEERFQKLKEKLTSAPVLTLPEGNDGFEANVVADTLSRKSTGSLVYMQTIQLPLMFKGNWNVYLPLAEFTYNKSYHSSIEMSPYEALYGRQCRTPLCWNETGERKLLGLEIVQATVDKVNIIWTKLKAAQDRQKSYADVHRKDLEFKLVQILGREEKRLRNKTIALVKVLWRNHLVEKATWEREDQMRSQHPYSSKTKLIKSCLVFFRSHSRRLVVAEYDPKVDLLDQKFMMKGKWYQRTNLEMGWFSHINLRWTGFTMRKDGNEKLSNGASIVVLIGVLEFC</sequence>
<dbReference type="InterPro" id="IPR043128">
    <property type="entry name" value="Rev_trsase/Diguanyl_cyclase"/>
</dbReference>
<dbReference type="GeneID" id="132799398"/>
<dbReference type="Proteomes" id="UP001652623">
    <property type="component" value="Chromosome 9"/>
</dbReference>
<dbReference type="InterPro" id="IPR053134">
    <property type="entry name" value="RNA-dir_DNA_polymerase"/>
</dbReference>
<dbReference type="SUPFAM" id="SSF56672">
    <property type="entry name" value="DNA/RNA polymerases"/>
    <property type="match status" value="1"/>
</dbReference>
<organism evidence="3 4">
    <name type="scientific">Ziziphus jujuba</name>
    <name type="common">Chinese jujube</name>
    <name type="synonym">Ziziphus sativa</name>
    <dbReference type="NCBI Taxonomy" id="326968"/>
    <lineage>
        <taxon>Eukaryota</taxon>
        <taxon>Viridiplantae</taxon>
        <taxon>Streptophyta</taxon>
        <taxon>Embryophyta</taxon>
        <taxon>Tracheophyta</taxon>
        <taxon>Spermatophyta</taxon>
        <taxon>Magnoliopsida</taxon>
        <taxon>eudicotyledons</taxon>
        <taxon>Gunneridae</taxon>
        <taxon>Pentapetalae</taxon>
        <taxon>rosids</taxon>
        <taxon>fabids</taxon>
        <taxon>Rosales</taxon>
        <taxon>Rhamnaceae</taxon>
        <taxon>Paliureae</taxon>
        <taxon>Ziziphus</taxon>
    </lineage>
</organism>
<dbReference type="Pfam" id="PF08284">
    <property type="entry name" value="RVP_2"/>
    <property type="match status" value="1"/>
</dbReference>
<dbReference type="PANTHER" id="PTHR24559:SF444">
    <property type="entry name" value="REVERSE TRANSCRIPTASE DOMAIN-CONTAINING PROTEIN"/>
    <property type="match status" value="1"/>
</dbReference>
<dbReference type="Gene3D" id="3.30.70.270">
    <property type="match status" value="3"/>
</dbReference>
<gene>
    <name evidence="4" type="primary">LOC132799398</name>
</gene>
<accession>A0ABM3ZRT4</accession>
<evidence type="ECO:0000313" key="3">
    <source>
        <dbReference type="Proteomes" id="UP001652623"/>
    </source>
</evidence>
<evidence type="ECO:0000313" key="4">
    <source>
        <dbReference type="RefSeq" id="XP_060667188.1"/>
    </source>
</evidence>
<dbReference type="RefSeq" id="XP_060667188.1">
    <property type="nucleotide sequence ID" value="XM_060811205.1"/>
</dbReference>
<dbReference type="InterPro" id="IPR012337">
    <property type="entry name" value="RNaseH-like_sf"/>
</dbReference>
<protein>
    <submittedName>
        <fullName evidence="4">Uncharacterized protein LOC132799398</fullName>
    </submittedName>
</protein>
<evidence type="ECO:0000256" key="1">
    <source>
        <dbReference type="SAM" id="MobiDB-lite"/>
    </source>
</evidence>
<feature type="domain" description="Reverse transcriptase" evidence="2">
    <location>
        <begin position="191"/>
        <end position="339"/>
    </location>
</feature>
<dbReference type="PANTHER" id="PTHR24559">
    <property type="entry name" value="TRANSPOSON TY3-I GAG-POL POLYPROTEIN"/>
    <property type="match status" value="1"/>
</dbReference>
<dbReference type="SUPFAM" id="SSF53098">
    <property type="entry name" value="Ribonuclease H-like"/>
    <property type="match status" value="1"/>
</dbReference>
<dbReference type="CDD" id="cd00303">
    <property type="entry name" value="retropepsin_like"/>
    <property type="match status" value="1"/>
</dbReference>
<evidence type="ECO:0000259" key="2">
    <source>
        <dbReference type="Pfam" id="PF00078"/>
    </source>
</evidence>
<feature type="compositionally biased region" description="Low complexity" evidence="1">
    <location>
        <begin position="12"/>
        <end position="21"/>
    </location>
</feature>
<keyword evidence="3" id="KW-1185">Reference proteome</keyword>
<reference evidence="4" key="1">
    <citation type="submission" date="2025-08" db="UniProtKB">
        <authorList>
            <consortium name="RefSeq"/>
        </authorList>
    </citation>
    <scope>IDENTIFICATION</scope>
    <source>
        <tissue evidence="4">Seedling</tissue>
    </source>
</reference>
<dbReference type="SUPFAM" id="SSF50630">
    <property type="entry name" value="Acid proteases"/>
    <property type="match status" value="1"/>
</dbReference>